<accession>A0A1A8X308</accession>
<name>A0A1A8X308_PLAOA</name>
<reference evidence="2" key="1">
    <citation type="submission" date="2016-05" db="EMBL/GenBank/DDBJ databases">
        <authorList>
            <person name="Naeem Raeece"/>
        </authorList>
    </citation>
    <scope>NUCLEOTIDE SEQUENCE [LARGE SCALE GENOMIC DNA]</scope>
</reference>
<gene>
    <name evidence="1" type="ORF">POVCU1_050080</name>
</gene>
<dbReference type="Pfam" id="PF05795">
    <property type="entry name" value="Plasmodium_Vir"/>
    <property type="match status" value="2"/>
</dbReference>
<evidence type="ECO:0000313" key="1">
    <source>
        <dbReference type="EMBL" id="SBS99001.1"/>
    </source>
</evidence>
<protein>
    <submittedName>
        <fullName evidence="1">PIR Superfamily Protein</fullName>
    </submittedName>
</protein>
<sequence length="333" mass="39147">MNTNRWKRDYPFFNVIWTLYDKFEEDVIETGYPDYDDRCLHITTNESVHLSRYKDICKKLLRNLWFIPEEEHEDMNQDLRCTYLNMWLYYKVVRNDIPEELILKIFNVAKQMIKDLPDGKKCEYDLPFERDFKEPEKIMKLNHFVDNSELIEETLKGEKGSNYFNCLKYIKECAEIYAEMNASYCVNDTEKKFTTFCKELKTFENEFASILSENSEIAKKIPPLTSFVSEVAVRLPRRQQAEELHSGEDGHSISHIQSSISKVGGSLVGMGTVLLLMYQFTPFGPWLRSRIGGNKGKNNHLNEEEMDHMYLNEYGNDGIYSDDIGYNMGYNAM</sequence>
<dbReference type="AlphaFoldDB" id="A0A1A8X308"/>
<dbReference type="EMBL" id="FLQV01001070">
    <property type="protein sequence ID" value="SBS99001.1"/>
    <property type="molecule type" value="Genomic_DNA"/>
</dbReference>
<evidence type="ECO:0000313" key="2">
    <source>
        <dbReference type="Proteomes" id="UP000078546"/>
    </source>
</evidence>
<dbReference type="Proteomes" id="UP000078546">
    <property type="component" value="Unassembled WGS sequence"/>
</dbReference>
<dbReference type="InterPro" id="IPR008780">
    <property type="entry name" value="Plasmodium_Vir"/>
</dbReference>
<proteinExistence type="predicted"/>
<organism evidence="1 2">
    <name type="scientific">Plasmodium ovale curtisi</name>
    <dbReference type="NCBI Taxonomy" id="864141"/>
    <lineage>
        <taxon>Eukaryota</taxon>
        <taxon>Sar</taxon>
        <taxon>Alveolata</taxon>
        <taxon>Apicomplexa</taxon>
        <taxon>Aconoidasida</taxon>
        <taxon>Haemosporida</taxon>
        <taxon>Plasmodiidae</taxon>
        <taxon>Plasmodium</taxon>
        <taxon>Plasmodium (Plasmodium)</taxon>
    </lineage>
</organism>